<proteinExistence type="predicted"/>
<reference evidence="1" key="1">
    <citation type="submission" date="2021-01" db="EMBL/GenBank/DDBJ databases">
        <title>Rhizobium sp. strain KVB221 16S ribosomal RNA gene Genome sequencing and assembly.</title>
        <authorList>
            <person name="Kang M."/>
        </authorList>
    </citation>
    <scope>NUCLEOTIDE SEQUENCE</scope>
    <source>
        <strain evidence="1">KVB221</strain>
    </source>
</reference>
<dbReference type="Pfam" id="PF06199">
    <property type="entry name" value="Phage_tail_2"/>
    <property type="match status" value="1"/>
</dbReference>
<evidence type="ECO:0000313" key="1">
    <source>
        <dbReference type="EMBL" id="MBL0374035.1"/>
    </source>
</evidence>
<dbReference type="Proteomes" id="UP000633219">
    <property type="component" value="Unassembled WGS sequence"/>
</dbReference>
<comment type="caution">
    <text evidence="1">The sequence shown here is derived from an EMBL/GenBank/DDBJ whole genome shotgun (WGS) entry which is preliminary data.</text>
</comment>
<gene>
    <name evidence="1" type="ORF">JJB09_18600</name>
</gene>
<accession>A0A936YP13</accession>
<name>A0A936YP13_9HYPH</name>
<dbReference type="RefSeq" id="WP_201661576.1">
    <property type="nucleotide sequence ID" value="NZ_JAEQNC010000010.1"/>
</dbReference>
<evidence type="ECO:0000313" key="2">
    <source>
        <dbReference type="Proteomes" id="UP000633219"/>
    </source>
</evidence>
<keyword evidence="2" id="KW-1185">Reference proteome</keyword>
<dbReference type="AlphaFoldDB" id="A0A936YP13"/>
<sequence length="151" mass="16063">MAPVKAMNGTSLLIQIGDGATPTELFAHDCLINTDRGIQFQSETNRQTIPDCDTPDALAWQSLSMDAKSATITGAGMVHTASIPEWHEWFDSGESKNVRVLLNAVSAANGGGHWAGKFKLTGWEVTGARNEKATSSVTLESDGAVTWVDAT</sequence>
<organism evidence="1 2">
    <name type="scientific">Rhizobium setariae</name>
    <dbReference type="NCBI Taxonomy" id="2801340"/>
    <lineage>
        <taxon>Bacteria</taxon>
        <taxon>Pseudomonadati</taxon>
        <taxon>Pseudomonadota</taxon>
        <taxon>Alphaproteobacteria</taxon>
        <taxon>Hyphomicrobiales</taxon>
        <taxon>Rhizobiaceae</taxon>
        <taxon>Rhizobium/Agrobacterium group</taxon>
        <taxon>Rhizobium</taxon>
    </lineage>
</organism>
<dbReference type="EMBL" id="JAEQNC010000010">
    <property type="protein sequence ID" value="MBL0374035.1"/>
    <property type="molecule type" value="Genomic_DNA"/>
</dbReference>
<dbReference type="InterPro" id="IPR011855">
    <property type="entry name" value="Phgtail_TP901_1"/>
</dbReference>
<protein>
    <submittedName>
        <fullName evidence="1">Phage tail protein</fullName>
    </submittedName>
</protein>